<reference evidence="1 2" key="1">
    <citation type="submission" date="2017-02" db="EMBL/GenBank/DDBJ databases">
        <authorList>
            <person name="Peterson S.W."/>
        </authorList>
    </citation>
    <scope>NUCLEOTIDE SEQUENCE [LARGE SCALE GENOMIC DNA]</scope>
    <source>
        <strain evidence="1 2">LSP_Lj1</strain>
    </source>
</reference>
<organism evidence="1 2">
    <name type="scientific">Luteococcus japonicus LSP_Lj1</name>
    <dbReference type="NCBI Taxonomy" id="1255658"/>
    <lineage>
        <taxon>Bacteria</taxon>
        <taxon>Bacillati</taxon>
        <taxon>Actinomycetota</taxon>
        <taxon>Actinomycetes</taxon>
        <taxon>Propionibacteriales</taxon>
        <taxon>Propionibacteriaceae</taxon>
        <taxon>Luteococcus</taxon>
    </lineage>
</organism>
<dbReference type="Proteomes" id="UP000188342">
    <property type="component" value="Unassembled WGS sequence"/>
</dbReference>
<dbReference type="RefSeq" id="WP_143813920.1">
    <property type="nucleotide sequence ID" value="NZ_FUKQ01000031.1"/>
</dbReference>
<keyword evidence="2" id="KW-1185">Reference proteome</keyword>
<evidence type="ECO:0000313" key="2">
    <source>
        <dbReference type="Proteomes" id="UP000188342"/>
    </source>
</evidence>
<dbReference type="AlphaFoldDB" id="A0A1R4JGU4"/>
<dbReference type="EMBL" id="FUKQ01000031">
    <property type="protein sequence ID" value="SJN31441.1"/>
    <property type="molecule type" value="Genomic_DNA"/>
</dbReference>
<protein>
    <recommendedName>
        <fullName evidence="3">Polymerase beta nucleotidyltransferase domain-containing protein</fullName>
    </recommendedName>
</protein>
<dbReference type="OrthoDB" id="3697414at2"/>
<accession>A0A1R4JGU4</accession>
<dbReference type="STRING" id="1255658.FM114_07545"/>
<evidence type="ECO:0000313" key="1">
    <source>
        <dbReference type="EMBL" id="SJN31441.1"/>
    </source>
</evidence>
<name>A0A1R4JGU4_9ACTN</name>
<proteinExistence type="predicted"/>
<sequence>MSVAEVMEQLRADKESGVLAQLCDEHGVELLTLFGSARLYPERARDVDVAYQFRPGAPRDDLAVVNALGERYGDLLDSMPLDRAGEVARYAALGPADVLVELDGGVFARSQMRAFRDYCDTQRFRDLMVEVLAR</sequence>
<evidence type="ECO:0008006" key="3">
    <source>
        <dbReference type="Google" id="ProtNLM"/>
    </source>
</evidence>
<gene>
    <name evidence="1" type="ORF">FM114_07545</name>
</gene>